<evidence type="ECO:0000256" key="1">
    <source>
        <dbReference type="SAM" id="MobiDB-lite"/>
    </source>
</evidence>
<dbReference type="Pfam" id="PF23551">
    <property type="entry name" value="Zn_ribbon_20"/>
    <property type="match status" value="1"/>
</dbReference>
<feature type="compositionally biased region" description="Basic and acidic residues" evidence="1">
    <location>
        <begin position="224"/>
        <end position="238"/>
    </location>
</feature>
<protein>
    <recommendedName>
        <fullName evidence="2">J domain-containing protein</fullName>
    </recommendedName>
</protein>
<dbReference type="EMBL" id="JACTNZ010000011">
    <property type="protein sequence ID" value="KAG5526066.1"/>
    <property type="molecule type" value="Genomic_DNA"/>
</dbReference>
<gene>
    <name evidence="3" type="ORF">RHGRI_032385</name>
</gene>
<dbReference type="Proteomes" id="UP000823749">
    <property type="component" value="Chromosome 11"/>
</dbReference>
<comment type="caution">
    <text evidence="3">The sequence shown here is derived from an EMBL/GenBank/DDBJ whole genome shotgun (WGS) entry which is preliminary data.</text>
</comment>
<dbReference type="AlphaFoldDB" id="A0AAV6IBS3"/>
<keyword evidence="4" id="KW-1185">Reference proteome</keyword>
<dbReference type="PROSITE" id="PS50076">
    <property type="entry name" value="DNAJ_2"/>
    <property type="match status" value="1"/>
</dbReference>
<dbReference type="InterPro" id="IPR056988">
    <property type="entry name" value="Zn_ribbon_pln"/>
</dbReference>
<name>A0AAV6IBS3_9ERIC</name>
<accession>A0AAV6IBS3</accession>
<evidence type="ECO:0000313" key="4">
    <source>
        <dbReference type="Proteomes" id="UP000823749"/>
    </source>
</evidence>
<dbReference type="CDD" id="cd15489">
    <property type="entry name" value="PHD_SF"/>
    <property type="match status" value="1"/>
</dbReference>
<dbReference type="Pfam" id="PF00226">
    <property type="entry name" value="DnaJ"/>
    <property type="match status" value="1"/>
</dbReference>
<sequence length="540" mass="60232">MEPPHGPSGGGGSRTEAERWLVIAEKLLAGRDLVGSRTFAIRARESDPTLDVSDQILAVAETLIAGEKRIGNLYDWYAILQLPHQTADLGLIATHYRQLAILLNPHRNRLPFADEAFKLVYDAWSVLLNPTEKSMYDNELIMFAKYGPAALGQRGGQEPHFEHQFQHYGQQPLQQQQQMQAPPLQPQQPPLQPPQQQQQFQAPPQPQPKQQQQQKKQQQVQQQHDSRPSPKKVVERSVTEGSGLVNNEEDSSTTFWTACPYCYNMYEYPRVYEDCSLRCQNCQRAFHGAKIVPPSPVVEGGESYFCCWGFFPLGVSMSGLEKDKGGVPNWTPFSPMFTCPQFSVDNKAKRKASVQKGPWIYIDDDDAWLDSEEPSEDSDEDWRNRRAIALKKKSKKRKGKGKRSTSRRGPSGSRKSQRVLAKKVEEGVVSGEDLEGGPVMQEEASMGAPKVPNSETIKKVAASSAKKQVGRVAKERGKLDLNVEFSNEVEEPPPGMTERNKAGNGEEDGIEGIGFFEGLDEFLSSLPILNVVGAEKVKAT</sequence>
<feature type="compositionally biased region" description="Basic and acidic residues" evidence="1">
    <location>
        <begin position="472"/>
        <end position="481"/>
    </location>
</feature>
<evidence type="ECO:0000259" key="2">
    <source>
        <dbReference type="PROSITE" id="PS50076"/>
    </source>
</evidence>
<feature type="region of interest" description="Disordered" evidence="1">
    <location>
        <begin position="166"/>
        <end position="249"/>
    </location>
</feature>
<feature type="compositionally biased region" description="Low complexity" evidence="1">
    <location>
        <begin position="170"/>
        <end position="182"/>
    </location>
</feature>
<feature type="region of interest" description="Disordered" evidence="1">
    <location>
        <begin position="389"/>
        <end position="509"/>
    </location>
</feature>
<dbReference type="SUPFAM" id="SSF46565">
    <property type="entry name" value="Chaperone J-domain"/>
    <property type="match status" value="1"/>
</dbReference>
<dbReference type="SMART" id="SM00271">
    <property type="entry name" value="DnaJ"/>
    <property type="match status" value="1"/>
</dbReference>
<dbReference type="InterPro" id="IPR036869">
    <property type="entry name" value="J_dom_sf"/>
</dbReference>
<dbReference type="InterPro" id="IPR053052">
    <property type="entry name" value="Imprinting_Balance_Reg"/>
</dbReference>
<organism evidence="3 4">
    <name type="scientific">Rhododendron griersonianum</name>
    <dbReference type="NCBI Taxonomy" id="479676"/>
    <lineage>
        <taxon>Eukaryota</taxon>
        <taxon>Viridiplantae</taxon>
        <taxon>Streptophyta</taxon>
        <taxon>Embryophyta</taxon>
        <taxon>Tracheophyta</taxon>
        <taxon>Spermatophyta</taxon>
        <taxon>Magnoliopsida</taxon>
        <taxon>eudicotyledons</taxon>
        <taxon>Gunneridae</taxon>
        <taxon>Pentapetalae</taxon>
        <taxon>asterids</taxon>
        <taxon>Ericales</taxon>
        <taxon>Ericaceae</taxon>
        <taxon>Ericoideae</taxon>
        <taxon>Rhodoreae</taxon>
        <taxon>Rhododendron</taxon>
    </lineage>
</organism>
<dbReference type="Gene3D" id="1.10.287.110">
    <property type="entry name" value="DnaJ domain"/>
    <property type="match status" value="1"/>
</dbReference>
<feature type="compositionally biased region" description="Pro residues" evidence="1">
    <location>
        <begin position="183"/>
        <end position="193"/>
    </location>
</feature>
<dbReference type="PANTHER" id="PTHR45496">
    <property type="entry name" value="CHAPERONE DNAJ-DOMAIN SUPERFAMILY PROTEIN"/>
    <property type="match status" value="1"/>
</dbReference>
<reference evidence="3" key="1">
    <citation type="submission" date="2020-08" db="EMBL/GenBank/DDBJ databases">
        <title>Plant Genome Project.</title>
        <authorList>
            <person name="Zhang R.-G."/>
        </authorList>
    </citation>
    <scope>NUCLEOTIDE SEQUENCE</scope>
    <source>
        <strain evidence="3">WSP0</strain>
        <tissue evidence="3">Leaf</tissue>
    </source>
</reference>
<evidence type="ECO:0000313" key="3">
    <source>
        <dbReference type="EMBL" id="KAG5526066.1"/>
    </source>
</evidence>
<dbReference type="InterPro" id="IPR001623">
    <property type="entry name" value="DnaJ_domain"/>
</dbReference>
<proteinExistence type="predicted"/>
<feature type="compositionally biased region" description="Basic residues" evidence="1">
    <location>
        <begin position="389"/>
        <end position="406"/>
    </location>
</feature>
<feature type="compositionally biased region" description="Low complexity" evidence="1">
    <location>
        <begin position="194"/>
        <end position="223"/>
    </location>
</feature>
<dbReference type="PROSITE" id="PS00636">
    <property type="entry name" value="DNAJ_1"/>
    <property type="match status" value="1"/>
</dbReference>
<dbReference type="PANTHER" id="PTHR45496:SF19">
    <property type="entry name" value="J DOMAIN-CONTAINING PROTEIN"/>
    <property type="match status" value="1"/>
</dbReference>
<feature type="domain" description="J" evidence="2">
    <location>
        <begin position="75"/>
        <end position="140"/>
    </location>
</feature>
<dbReference type="InterPro" id="IPR018253">
    <property type="entry name" value="DnaJ_domain_CS"/>
</dbReference>